<dbReference type="Pfam" id="PF13229">
    <property type="entry name" value="Beta_helix"/>
    <property type="match status" value="1"/>
</dbReference>
<dbReference type="InParanoid" id="B7GCU6"/>
<dbReference type="PROSITE" id="PS50181">
    <property type="entry name" value="FBOX"/>
    <property type="match status" value="1"/>
</dbReference>
<feature type="compositionally biased region" description="Basic residues" evidence="1">
    <location>
        <begin position="46"/>
        <end position="57"/>
    </location>
</feature>
<evidence type="ECO:0000259" key="2">
    <source>
        <dbReference type="PROSITE" id="PS50181"/>
    </source>
</evidence>
<organism evidence="3 4">
    <name type="scientific">Phaeodactylum tricornutum (strain CCAP 1055/1)</name>
    <dbReference type="NCBI Taxonomy" id="556484"/>
    <lineage>
        <taxon>Eukaryota</taxon>
        <taxon>Sar</taxon>
        <taxon>Stramenopiles</taxon>
        <taxon>Ochrophyta</taxon>
        <taxon>Bacillariophyta</taxon>
        <taxon>Bacillariophyceae</taxon>
        <taxon>Bacillariophycidae</taxon>
        <taxon>Naviculales</taxon>
        <taxon>Phaeodactylaceae</taxon>
        <taxon>Phaeodactylum</taxon>
    </lineage>
</organism>
<feature type="compositionally biased region" description="Low complexity" evidence="1">
    <location>
        <begin position="335"/>
        <end position="344"/>
    </location>
</feature>
<dbReference type="Gene3D" id="2.160.20.10">
    <property type="entry name" value="Single-stranded right-handed beta-helix, Pectin lyase-like"/>
    <property type="match status" value="1"/>
</dbReference>
<dbReference type="Proteomes" id="UP000000759">
    <property type="component" value="Chromosome 26"/>
</dbReference>
<evidence type="ECO:0000256" key="1">
    <source>
        <dbReference type="SAM" id="MobiDB-lite"/>
    </source>
</evidence>
<dbReference type="GeneID" id="7198676"/>
<feature type="region of interest" description="Disordered" evidence="1">
    <location>
        <begin position="1"/>
        <end position="91"/>
    </location>
</feature>
<keyword evidence="4" id="KW-1185">Reference proteome</keyword>
<feature type="region of interest" description="Disordered" evidence="1">
    <location>
        <begin position="304"/>
        <end position="344"/>
    </location>
</feature>
<dbReference type="eggNOG" id="ENOG502SU0M">
    <property type="taxonomic scope" value="Eukaryota"/>
</dbReference>
<dbReference type="KEGG" id="pti:PHATRDRAFT_50077"/>
<reference evidence="3 4" key="1">
    <citation type="journal article" date="2008" name="Nature">
        <title>The Phaeodactylum genome reveals the evolutionary history of diatom genomes.</title>
        <authorList>
            <person name="Bowler C."/>
            <person name="Allen A.E."/>
            <person name="Badger J.H."/>
            <person name="Grimwood J."/>
            <person name="Jabbari K."/>
            <person name="Kuo A."/>
            <person name="Maheswari U."/>
            <person name="Martens C."/>
            <person name="Maumus F."/>
            <person name="Otillar R.P."/>
            <person name="Rayko E."/>
            <person name="Salamov A."/>
            <person name="Vandepoele K."/>
            <person name="Beszteri B."/>
            <person name="Gruber A."/>
            <person name="Heijde M."/>
            <person name="Katinka M."/>
            <person name="Mock T."/>
            <person name="Valentin K."/>
            <person name="Verret F."/>
            <person name="Berges J.A."/>
            <person name="Brownlee C."/>
            <person name="Cadoret J.P."/>
            <person name="Chiovitti A."/>
            <person name="Choi C.J."/>
            <person name="Coesel S."/>
            <person name="De Martino A."/>
            <person name="Detter J.C."/>
            <person name="Durkin C."/>
            <person name="Falciatore A."/>
            <person name="Fournet J."/>
            <person name="Haruta M."/>
            <person name="Huysman M.J."/>
            <person name="Jenkins B.D."/>
            <person name="Jiroutova K."/>
            <person name="Jorgensen R.E."/>
            <person name="Joubert Y."/>
            <person name="Kaplan A."/>
            <person name="Kroger N."/>
            <person name="Kroth P.G."/>
            <person name="La Roche J."/>
            <person name="Lindquist E."/>
            <person name="Lommer M."/>
            <person name="Martin-Jezequel V."/>
            <person name="Lopez P.J."/>
            <person name="Lucas S."/>
            <person name="Mangogna M."/>
            <person name="McGinnis K."/>
            <person name="Medlin L.K."/>
            <person name="Montsant A."/>
            <person name="Oudot-Le Secq M.P."/>
            <person name="Napoli C."/>
            <person name="Obornik M."/>
            <person name="Parker M.S."/>
            <person name="Petit J.L."/>
            <person name="Porcel B.M."/>
            <person name="Poulsen N."/>
            <person name="Robison M."/>
            <person name="Rychlewski L."/>
            <person name="Rynearson T.A."/>
            <person name="Schmutz J."/>
            <person name="Shapiro H."/>
            <person name="Siaut M."/>
            <person name="Stanley M."/>
            <person name="Sussman M.R."/>
            <person name="Taylor A.R."/>
            <person name="Vardi A."/>
            <person name="von Dassow P."/>
            <person name="Vyverman W."/>
            <person name="Willis A."/>
            <person name="Wyrwicz L.S."/>
            <person name="Rokhsar D.S."/>
            <person name="Weissenbach J."/>
            <person name="Armbrust E.V."/>
            <person name="Green B.R."/>
            <person name="Van de Peer Y."/>
            <person name="Grigoriev I.V."/>
        </authorList>
    </citation>
    <scope>NUCLEOTIDE SEQUENCE [LARGE SCALE GENOMIC DNA]</scope>
    <source>
        <strain evidence="3 4">CCAP 1055/1</strain>
    </source>
</reference>
<accession>B7GCU6</accession>
<dbReference type="AlphaFoldDB" id="B7GCU6"/>
<evidence type="ECO:0000313" key="4">
    <source>
        <dbReference type="Proteomes" id="UP000000759"/>
    </source>
</evidence>
<dbReference type="PaxDb" id="2850-Phatr50077"/>
<protein>
    <recommendedName>
        <fullName evidence="2">F-box domain-containing protein</fullName>
    </recommendedName>
</protein>
<feature type="domain" description="F-box" evidence="2">
    <location>
        <begin position="121"/>
        <end position="167"/>
    </location>
</feature>
<feature type="compositionally biased region" description="Low complexity" evidence="1">
    <location>
        <begin position="80"/>
        <end position="91"/>
    </location>
</feature>
<dbReference type="OrthoDB" id="45379at2759"/>
<dbReference type="SUPFAM" id="SSF51126">
    <property type="entry name" value="Pectin lyase-like"/>
    <property type="match status" value="1"/>
</dbReference>
<gene>
    <name evidence="3" type="ORF">PHATRDRAFT_50077</name>
</gene>
<proteinExistence type="predicted"/>
<dbReference type="InterPro" id="IPR001810">
    <property type="entry name" value="F-box_dom"/>
</dbReference>
<name>B7GCU6_PHATC</name>
<dbReference type="EMBL" id="CM000628">
    <property type="protein sequence ID" value="EEC43679.1"/>
    <property type="molecule type" value="Genomic_DNA"/>
</dbReference>
<feature type="region of interest" description="Disordered" evidence="1">
    <location>
        <begin position="549"/>
        <end position="570"/>
    </location>
</feature>
<dbReference type="InterPro" id="IPR011050">
    <property type="entry name" value="Pectin_lyase_fold/virulence"/>
</dbReference>
<dbReference type="InterPro" id="IPR036047">
    <property type="entry name" value="F-box-like_dom_sf"/>
</dbReference>
<dbReference type="SUPFAM" id="SSF81383">
    <property type="entry name" value="F-box domain"/>
    <property type="match status" value="1"/>
</dbReference>
<dbReference type="Gene3D" id="1.20.1280.50">
    <property type="match status" value="1"/>
</dbReference>
<dbReference type="InterPro" id="IPR012334">
    <property type="entry name" value="Pectin_lyas_fold"/>
</dbReference>
<evidence type="ECO:0000313" key="3">
    <source>
        <dbReference type="EMBL" id="EEC43679.1"/>
    </source>
</evidence>
<dbReference type="RefSeq" id="XP_002184943.1">
    <property type="nucleotide sequence ID" value="XM_002184907.1"/>
</dbReference>
<sequence>MSSSSTTTPSPPWHPAAYRGRSVAVAQSSRPKTSTVTPPPSSSSHTHGRRGTGRKSGTRVGRTSGQAALPRKSGRGLSGTTTTTTLTAHATEGTPTVLLPYHCRSLYTNRQSQSPDPNVLTFLQTSCPDDVLPRVLAFAGPQQIAVLQKTNRFWKTLLERDGTWRVLCEELYKWKPGDAEPACWKTYYRMNPCVPVDFRTVHQALQIANAPTVLPSRRGVVPPHPTQNRSLRVWLRPGRHVLHQPVTVQALPGVQLHLETMDLPANVYCATPAAAAPLERIAETAPETSPRRIHRRRLLRGCSRGAADAADADATGNAEPDESDPSETSFRSESTDGTSATGASTRATLVLRSRRHNQPAIWVKQGVLVAKGLDICHNSYGLDIWNGNAAIQIQPPLTDDQPVRVHPRPTALLEHCKITSRSGRGVVNIDGGSVTIRGCAIHDCAATGLYVGGTGSQALVSHTDVVTNGVGNQQSRRGIARGHSGVYLEQGLARIVDSNISRNTLTGISAVSHENAVLALLRSDLVRNGTLQIEVPPLGSQARRQSRLEDNRVDLAGPVPSRSGLVPSTS</sequence>
<dbReference type="InterPro" id="IPR039448">
    <property type="entry name" value="Beta_helix"/>
</dbReference>
<reference evidence="4" key="2">
    <citation type="submission" date="2008-08" db="EMBL/GenBank/DDBJ databases">
        <authorList>
            <consortium name="Diatom Consortium"/>
            <person name="Grigoriev I."/>
            <person name="Grimwood J."/>
            <person name="Kuo A."/>
            <person name="Otillar R.P."/>
            <person name="Salamov A."/>
            <person name="Detter J.C."/>
            <person name="Lindquist E."/>
            <person name="Shapiro H."/>
            <person name="Lucas S."/>
            <person name="Glavina del Rio T."/>
            <person name="Pitluck S."/>
            <person name="Rokhsar D."/>
            <person name="Bowler C."/>
        </authorList>
    </citation>
    <scope>GENOME REANNOTATION</scope>
    <source>
        <strain evidence="4">CCAP 1055/1</strain>
    </source>
</reference>